<feature type="domain" description="Mon2 C-terminal" evidence="1">
    <location>
        <begin position="157"/>
        <end position="407"/>
    </location>
</feature>
<dbReference type="PANTHER" id="PTHR34199:SF4">
    <property type="entry name" value="ARM REPEAT SUPERFAMILY PROTEIN"/>
    <property type="match status" value="1"/>
</dbReference>
<name>A0ABR2LVK2_9ASPA</name>
<dbReference type="PANTHER" id="PTHR34199">
    <property type="entry name" value="NUMOD3 MOTIF FAMILY PROTEIN, EXPRESSED"/>
    <property type="match status" value="1"/>
</dbReference>
<accession>A0ABR2LVK2</accession>
<gene>
    <name evidence="2" type="ORF">KSP40_PGU011560</name>
</gene>
<evidence type="ECO:0000259" key="1">
    <source>
        <dbReference type="Pfam" id="PF16206"/>
    </source>
</evidence>
<reference evidence="2 3" key="1">
    <citation type="journal article" date="2022" name="Nat. Plants">
        <title>Genomes of leafy and leafless Platanthera orchids illuminate the evolution of mycoheterotrophy.</title>
        <authorList>
            <person name="Li M.H."/>
            <person name="Liu K.W."/>
            <person name="Li Z."/>
            <person name="Lu H.C."/>
            <person name="Ye Q.L."/>
            <person name="Zhang D."/>
            <person name="Wang J.Y."/>
            <person name="Li Y.F."/>
            <person name="Zhong Z.M."/>
            <person name="Liu X."/>
            <person name="Yu X."/>
            <person name="Liu D.K."/>
            <person name="Tu X.D."/>
            <person name="Liu B."/>
            <person name="Hao Y."/>
            <person name="Liao X.Y."/>
            <person name="Jiang Y.T."/>
            <person name="Sun W.H."/>
            <person name="Chen J."/>
            <person name="Chen Y.Q."/>
            <person name="Ai Y."/>
            <person name="Zhai J.W."/>
            <person name="Wu S.S."/>
            <person name="Zhou Z."/>
            <person name="Hsiao Y.Y."/>
            <person name="Wu W.L."/>
            <person name="Chen Y.Y."/>
            <person name="Lin Y.F."/>
            <person name="Hsu J.L."/>
            <person name="Li C.Y."/>
            <person name="Wang Z.W."/>
            <person name="Zhao X."/>
            <person name="Zhong W.Y."/>
            <person name="Ma X.K."/>
            <person name="Ma L."/>
            <person name="Huang J."/>
            <person name="Chen G.Z."/>
            <person name="Huang M.Z."/>
            <person name="Huang L."/>
            <person name="Peng D.H."/>
            <person name="Luo Y.B."/>
            <person name="Zou S.Q."/>
            <person name="Chen S.P."/>
            <person name="Lan S."/>
            <person name="Tsai W.C."/>
            <person name="Van de Peer Y."/>
            <person name="Liu Z.J."/>
        </authorList>
    </citation>
    <scope>NUCLEOTIDE SEQUENCE [LARGE SCALE GENOMIC DNA]</scope>
    <source>
        <strain evidence="2">Lor288</strain>
    </source>
</reference>
<organism evidence="2 3">
    <name type="scientific">Platanthera guangdongensis</name>
    <dbReference type="NCBI Taxonomy" id="2320717"/>
    <lineage>
        <taxon>Eukaryota</taxon>
        <taxon>Viridiplantae</taxon>
        <taxon>Streptophyta</taxon>
        <taxon>Embryophyta</taxon>
        <taxon>Tracheophyta</taxon>
        <taxon>Spermatophyta</taxon>
        <taxon>Magnoliopsida</taxon>
        <taxon>Liliopsida</taxon>
        <taxon>Asparagales</taxon>
        <taxon>Orchidaceae</taxon>
        <taxon>Orchidoideae</taxon>
        <taxon>Orchideae</taxon>
        <taxon>Orchidinae</taxon>
        <taxon>Platanthera</taxon>
    </lineage>
</organism>
<keyword evidence="3" id="KW-1185">Reference proteome</keyword>
<evidence type="ECO:0000313" key="3">
    <source>
        <dbReference type="Proteomes" id="UP001412067"/>
    </source>
</evidence>
<protein>
    <recommendedName>
        <fullName evidence="1">Mon2 C-terminal domain-containing protein</fullName>
    </recommendedName>
</protein>
<dbReference type="Proteomes" id="UP001412067">
    <property type="component" value="Unassembled WGS sequence"/>
</dbReference>
<comment type="caution">
    <text evidence="2">The sequence shown here is derived from an EMBL/GenBank/DDBJ whole genome shotgun (WGS) entry which is preliminary data.</text>
</comment>
<evidence type="ECO:0000313" key="2">
    <source>
        <dbReference type="EMBL" id="KAK8952838.1"/>
    </source>
</evidence>
<sequence length="478" mass="53737">MYVQAQSMFDTDMYLQLLGAMRLVVKGSKVPSDLDTEIGILPPLQRTILEIIPLLRPSDSFSSEWDLLLRELLFFLLSSEVPAERSKNEESNTGINNGQGGAANSSFILTKDYQIKSKNDVPDVSVSTCIKVVQPPSMPSSEVSSCDTPICNWNHLFMEKLMPVIVELFLEAPPSEKCSIFPEVIKALGRCMNTRRDNPKGSLWRLAVEIFNRVLIHDLMVDTNNIKLDAHMYRHARTRIWKEIADVYDIFLIGSCGRALSFDGTLEALKADEMIEMNVLNVLSDMILEAQTDAPVEILQRLVSTLDLCVSRTGCLPIDRLELMPSHCSRFSLSCLEIMFSLCRFSFEDDWPPARSTISTVSINILIKRCEIILKQFLSDENDLGDLPLPAVRTNETIYVLQALARLHIHSETAFVLNLPAHLKETIKTNEACASNAHLLILFPSFCELVVSREARVRELVQVLLRLVAGALDLQVRS</sequence>
<proteinExistence type="predicted"/>
<dbReference type="InterPro" id="IPR032817">
    <property type="entry name" value="Mon2_C"/>
</dbReference>
<dbReference type="EMBL" id="JBBWWR010000014">
    <property type="protein sequence ID" value="KAK8952838.1"/>
    <property type="molecule type" value="Genomic_DNA"/>
</dbReference>
<dbReference type="Pfam" id="PF16206">
    <property type="entry name" value="Mon2_C"/>
    <property type="match status" value="1"/>
</dbReference>